<keyword evidence="3" id="KW-1185">Reference proteome</keyword>
<name>A0AAE1DXE7_9GAST</name>
<feature type="domain" description="MADF" evidence="1">
    <location>
        <begin position="6"/>
        <end position="65"/>
    </location>
</feature>
<evidence type="ECO:0000313" key="3">
    <source>
        <dbReference type="Proteomes" id="UP001283361"/>
    </source>
</evidence>
<reference evidence="2" key="1">
    <citation type="journal article" date="2023" name="G3 (Bethesda)">
        <title>A reference genome for the long-term kleptoplast-retaining sea slug Elysia crispata morphotype clarki.</title>
        <authorList>
            <person name="Eastman K.E."/>
            <person name="Pendleton A.L."/>
            <person name="Shaikh M.A."/>
            <person name="Suttiyut T."/>
            <person name="Ogas R."/>
            <person name="Tomko P."/>
            <person name="Gavelis G."/>
            <person name="Widhalm J.R."/>
            <person name="Wisecaver J.H."/>
        </authorList>
    </citation>
    <scope>NUCLEOTIDE SEQUENCE</scope>
    <source>
        <strain evidence="2">ECLA1</strain>
    </source>
</reference>
<dbReference type="Pfam" id="PF10545">
    <property type="entry name" value="MADF_DNA_bdg"/>
    <property type="match status" value="1"/>
</dbReference>
<evidence type="ECO:0000313" key="2">
    <source>
        <dbReference type="EMBL" id="KAK3785083.1"/>
    </source>
</evidence>
<protein>
    <recommendedName>
        <fullName evidence="1">MADF domain-containing protein</fullName>
    </recommendedName>
</protein>
<comment type="caution">
    <text evidence="2">The sequence shown here is derived from an EMBL/GenBank/DDBJ whole genome shotgun (WGS) entry which is preliminary data.</text>
</comment>
<dbReference type="AlphaFoldDB" id="A0AAE1DXE7"/>
<dbReference type="Proteomes" id="UP001283361">
    <property type="component" value="Unassembled WGS sequence"/>
</dbReference>
<dbReference type="InterPro" id="IPR006578">
    <property type="entry name" value="MADF-dom"/>
</dbReference>
<dbReference type="EMBL" id="JAWDGP010002168">
    <property type="protein sequence ID" value="KAK3785083.1"/>
    <property type="molecule type" value="Genomic_DNA"/>
</dbReference>
<accession>A0AAE1DXE7</accession>
<gene>
    <name evidence="2" type="ORF">RRG08_035460</name>
</gene>
<proteinExistence type="predicted"/>
<organism evidence="2 3">
    <name type="scientific">Elysia crispata</name>
    <name type="common">lettuce slug</name>
    <dbReference type="NCBI Taxonomy" id="231223"/>
    <lineage>
        <taxon>Eukaryota</taxon>
        <taxon>Metazoa</taxon>
        <taxon>Spiralia</taxon>
        <taxon>Lophotrochozoa</taxon>
        <taxon>Mollusca</taxon>
        <taxon>Gastropoda</taxon>
        <taxon>Heterobranchia</taxon>
        <taxon>Euthyneura</taxon>
        <taxon>Panpulmonata</taxon>
        <taxon>Sacoglossa</taxon>
        <taxon>Placobranchoidea</taxon>
        <taxon>Plakobranchidae</taxon>
        <taxon>Elysia</taxon>
    </lineage>
</organism>
<sequence length="80" mass="9629">MEDERLIEEVYKYKFIYDKSDAKHSNKDYIGKAWADIAKELNCNGKIRLRFNWFEKTYRHMLAEIPKAHSTNLFARLTTL</sequence>
<evidence type="ECO:0000259" key="1">
    <source>
        <dbReference type="Pfam" id="PF10545"/>
    </source>
</evidence>